<dbReference type="GO" id="GO:0010468">
    <property type="term" value="P:regulation of gene expression"/>
    <property type="evidence" value="ECO:0007669"/>
    <property type="project" value="UniProtKB-ARBA"/>
</dbReference>
<keyword evidence="5" id="KW-0539">Nucleus</keyword>
<comment type="subcellular location">
    <subcellularLocation>
        <location evidence="1">Nucleus</location>
    </subcellularLocation>
</comment>
<dbReference type="GO" id="GO:0005654">
    <property type="term" value="C:nucleoplasm"/>
    <property type="evidence" value="ECO:0007669"/>
    <property type="project" value="UniProtKB-ARBA"/>
</dbReference>
<dbReference type="PANTHER" id="PTHR21964">
    <property type="entry name" value="BREAST CANCER METASTASIS-SUPPRESSOR 1"/>
    <property type="match status" value="1"/>
</dbReference>
<feature type="compositionally biased region" description="Pro residues" evidence="6">
    <location>
        <begin position="96"/>
        <end position="110"/>
    </location>
</feature>
<keyword evidence="8" id="KW-1185">Reference proteome</keyword>
<dbReference type="STRING" id="1295533.A0A1E3HGU2"/>
<dbReference type="RefSeq" id="XP_018990412.1">
    <property type="nucleotide sequence ID" value="XM_019141605.1"/>
</dbReference>
<evidence type="ECO:0000256" key="4">
    <source>
        <dbReference type="ARBA" id="ARBA00023163"/>
    </source>
</evidence>
<feature type="compositionally biased region" description="Polar residues" evidence="6">
    <location>
        <begin position="31"/>
        <end position="40"/>
    </location>
</feature>
<keyword evidence="3" id="KW-0805">Transcription regulation</keyword>
<dbReference type="InterPro" id="IPR013907">
    <property type="entry name" value="Sds3"/>
</dbReference>
<evidence type="ECO:0000313" key="8">
    <source>
        <dbReference type="Proteomes" id="UP000094065"/>
    </source>
</evidence>
<evidence type="ECO:0000256" key="1">
    <source>
        <dbReference type="ARBA" id="ARBA00004123"/>
    </source>
</evidence>
<dbReference type="AlphaFoldDB" id="A0A1E3HGU2"/>
<organism evidence="7 8">
    <name type="scientific">Cryptococcus amylolentus CBS 6039</name>
    <dbReference type="NCBI Taxonomy" id="1295533"/>
    <lineage>
        <taxon>Eukaryota</taxon>
        <taxon>Fungi</taxon>
        <taxon>Dikarya</taxon>
        <taxon>Basidiomycota</taxon>
        <taxon>Agaricomycotina</taxon>
        <taxon>Tremellomycetes</taxon>
        <taxon>Tremellales</taxon>
        <taxon>Cryptococcaceae</taxon>
        <taxon>Cryptococcus</taxon>
    </lineage>
</organism>
<accession>A0A1E3HGU2</accession>
<feature type="compositionally biased region" description="Low complexity" evidence="6">
    <location>
        <begin position="9"/>
        <end position="20"/>
    </location>
</feature>
<dbReference type="OrthoDB" id="20886at2759"/>
<feature type="compositionally biased region" description="Acidic residues" evidence="6">
    <location>
        <begin position="45"/>
        <end position="79"/>
    </location>
</feature>
<keyword evidence="4" id="KW-0804">Transcription</keyword>
<protein>
    <submittedName>
        <fullName evidence="7">Uncharacterized protein</fullName>
    </submittedName>
</protein>
<feature type="compositionally biased region" description="Polar residues" evidence="6">
    <location>
        <begin position="86"/>
        <end position="95"/>
    </location>
</feature>
<evidence type="ECO:0000256" key="2">
    <source>
        <dbReference type="ARBA" id="ARBA00022491"/>
    </source>
</evidence>
<evidence type="ECO:0000313" key="7">
    <source>
        <dbReference type="EMBL" id="ODN74631.1"/>
    </source>
</evidence>
<evidence type="ECO:0000256" key="6">
    <source>
        <dbReference type="SAM" id="MobiDB-lite"/>
    </source>
</evidence>
<comment type="caution">
    <text evidence="7">The sequence shown here is derived from an EMBL/GenBank/DDBJ whole genome shotgun (WGS) entry which is preliminary data.</text>
</comment>
<dbReference type="Pfam" id="PF08598">
    <property type="entry name" value="Sds3"/>
    <property type="match status" value="1"/>
</dbReference>
<sequence>MPSPPAPPRRTSSPLSSPSSEGAPDIPPSHPQQGSPATSSTLPLTDDESELTEEEGDPTEGEGEQEERAEEGDDAEEEQGGLPSRAASQISSASLTPPPSDAPHKSPSPQPDGNGHSINGAVENDTSERLLDDGEEEDGDVTMRAAEDTVDEEEDASKANGHVEQVEVSDAAMDGQGADEPELNGYAEEDADMAGEEEEEPASRDHLESVVPIPIVGYSKHLPHGPAPPAAATKELLMLEVKFAELRNCLYLEQMEEAAAEEDMILNENYPALDYLYKTLAERRERLHEGASKRYEAQVAEYRRMKDAEKHLVWSSWTDERERIHWEEFQATWSKRRKLAREKGLVETHRPTKPIPPHRNIRDFDWAQDAVPSPLPRDAAYQDVLAMGRRPNTVHAARHPSPTIYSSQPSYPPPVPQPMQAGQNIYSVFGREAPKTAGQMLDFASGAAGVR</sequence>
<dbReference type="SMART" id="SM01401">
    <property type="entry name" value="Sds3"/>
    <property type="match status" value="1"/>
</dbReference>
<evidence type="ECO:0000256" key="3">
    <source>
        <dbReference type="ARBA" id="ARBA00023015"/>
    </source>
</evidence>
<name>A0A1E3HGU2_9TREE</name>
<dbReference type="GeneID" id="30158289"/>
<proteinExistence type="predicted"/>
<keyword evidence="2" id="KW-0678">Repressor</keyword>
<evidence type="ECO:0000256" key="5">
    <source>
        <dbReference type="ARBA" id="ARBA00023242"/>
    </source>
</evidence>
<dbReference type="Proteomes" id="UP000094065">
    <property type="component" value="Unassembled WGS sequence"/>
</dbReference>
<dbReference type="EMBL" id="AWGJ01000011">
    <property type="protein sequence ID" value="ODN74631.1"/>
    <property type="molecule type" value="Genomic_DNA"/>
</dbReference>
<reference evidence="7 8" key="1">
    <citation type="submission" date="2016-06" db="EMBL/GenBank/DDBJ databases">
        <title>Evolution of pathogenesis and genome organization in the Tremellales.</title>
        <authorList>
            <person name="Cuomo C."/>
            <person name="Litvintseva A."/>
            <person name="Heitman J."/>
            <person name="Chen Y."/>
            <person name="Sun S."/>
            <person name="Springer D."/>
            <person name="Dromer F."/>
            <person name="Young S."/>
            <person name="Zeng Q."/>
            <person name="Chapman S."/>
            <person name="Gujja S."/>
            <person name="Saif S."/>
            <person name="Birren B."/>
        </authorList>
    </citation>
    <scope>NUCLEOTIDE SEQUENCE [LARGE SCALE GENOMIC DNA]</scope>
    <source>
        <strain evidence="7 8">CBS 6039</strain>
    </source>
</reference>
<feature type="region of interest" description="Disordered" evidence="6">
    <location>
        <begin position="1"/>
        <end position="183"/>
    </location>
</feature>
<gene>
    <name evidence="7" type="ORF">L202_06980</name>
</gene>